<protein>
    <recommendedName>
        <fullName evidence="5">Secreted protein</fullName>
    </recommendedName>
</protein>
<gene>
    <name evidence="3" type="ORF">K3U94_12175</name>
</gene>
<reference evidence="3" key="1">
    <citation type="submission" date="2021-08" db="EMBL/GenBank/DDBJ databases">
        <title>Whole genome sequencing of non-tuberculosis mycobacteria type-strains.</title>
        <authorList>
            <person name="Igarashi Y."/>
            <person name="Osugi A."/>
            <person name="Mitarai S."/>
        </authorList>
    </citation>
    <scope>NUCLEOTIDE SEQUENCE</scope>
    <source>
        <strain evidence="3">JCM 30995</strain>
    </source>
</reference>
<accession>A0A9X7WCP4</accession>
<feature type="region of interest" description="Disordered" evidence="1">
    <location>
        <begin position="106"/>
        <end position="186"/>
    </location>
</feature>
<feature type="compositionally biased region" description="Basic and acidic residues" evidence="1">
    <location>
        <begin position="108"/>
        <end position="117"/>
    </location>
</feature>
<dbReference type="RefSeq" id="WP_220693885.1">
    <property type="nucleotide sequence ID" value="NZ_CP080997.1"/>
</dbReference>
<dbReference type="Proteomes" id="UP000825008">
    <property type="component" value="Chromosome"/>
</dbReference>
<keyword evidence="2" id="KW-0732">Signal</keyword>
<sequence>MKTKVKYSSSLPLTLAITGLAAAFPAPAVADDLPYGPDTCVQGFVWREARGGDDVCVAPGIRDDTARQNASAAQNREPNGGAYGPATCKAGFVWREAFDGDTVCVDPGVRDQAKRDNAAAQSRYQRNHPDPQPRERHEDNEPPSGAPAGTAGSGDPLDGPNACNPSQFQQQAGQKYDTDACMLAPD</sequence>
<evidence type="ECO:0000256" key="2">
    <source>
        <dbReference type="SAM" id="SignalP"/>
    </source>
</evidence>
<feature type="compositionally biased region" description="Basic and acidic residues" evidence="1">
    <location>
        <begin position="127"/>
        <end position="140"/>
    </location>
</feature>
<feature type="compositionally biased region" description="Low complexity" evidence="1">
    <location>
        <begin position="142"/>
        <end position="156"/>
    </location>
</feature>
<proteinExistence type="predicted"/>
<evidence type="ECO:0000256" key="1">
    <source>
        <dbReference type="SAM" id="MobiDB-lite"/>
    </source>
</evidence>
<name>A0A9X7WCP4_9MYCO</name>
<feature type="signal peptide" evidence="2">
    <location>
        <begin position="1"/>
        <end position="30"/>
    </location>
</feature>
<evidence type="ECO:0000313" key="4">
    <source>
        <dbReference type="Proteomes" id="UP000825008"/>
    </source>
</evidence>
<feature type="compositionally biased region" description="Polar residues" evidence="1">
    <location>
        <begin position="163"/>
        <end position="173"/>
    </location>
</feature>
<dbReference type="KEGG" id="mher:K3U94_12175"/>
<organism evidence="3 4">
    <name type="scientific">Mycolicibacter heraklionensis</name>
    <dbReference type="NCBI Taxonomy" id="512402"/>
    <lineage>
        <taxon>Bacteria</taxon>
        <taxon>Bacillati</taxon>
        <taxon>Actinomycetota</taxon>
        <taxon>Actinomycetes</taxon>
        <taxon>Mycobacteriales</taxon>
        <taxon>Mycobacteriaceae</taxon>
        <taxon>Mycolicibacter</taxon>
    </lineage>
</organism>
<dbReference type="AlphaFoldDB" id="A0A9X7WCP4"/>
<evidence type="ECO:0008006" key="5">
    <source>
        <dbReference type="Google" id="ProtNLM"/>
    </source>
</evidence>
<feature type="chain" id="PRO_5040971626" description="Secreted protein" evidence="2">
    <location>
        <begin position="31"/>
        <end position="186"/>
    </location>
</feature>
<evidence type="ECO:0000313" key="3">
    <source>
        <dbReference type="EMBL" id="QZA05843.1"/>
    </source>
</evidence>
<dbReference type="EMBL" id="CP080997">
    <property type="protein sequence ID" value="QZA05843.1"/>
    <property type="molecule type" value="Genomic_DNA"/>
</dbReference>